<accession>A0ABT6NX61</accession>
<protein>
    <submittedName>
        <fullName evidence="1">Uncharacterized protein</fullName>
    </submittedName>
</protein>
<comment type="caution">
    <text evidence="1">The sequence shown here is derived from an EMBL/GenBank/DDBJ whole genome shotgun (WGS) entry which is preliminary data.</text>
</comment>
<evidence type="ECO:0000313" key="2">
    <source>
        <dbReference type="Proteomes" id="UP001160301"/>
    </source>
</evidence>
<gene>
    <name evidence="1" type="ORF">QHF89_25575</name>
</gene>
<sequence>MQPDLSLIVVGEYEERHARLSFGITYVTLEPAMARNAWGTARLLSLREVQEKARLWKKLTASSPILSGKPFRETRENKVLLDLGVYQAGLFPKRTARGLSLSTFDTLLLGCVNRTPSSPARILGRENETGQELWRWVSVTGDITIFNRLAQWAEHGALHAKPWTAPNGWQTARYTLSAAGRALLRDGLSSIDQAPPFPIWGVTAYDPKDPWVVVEEAGGRPHLQRLGER</sequence>
<organism evidence="1 2">
    <name type="scientific">Polyangium sorediatum</name>
    <dbReference type="NCBI Taxonomy" id="889274"/>
    <lineage>
        <taxon>Bacteria</taxon>
        <taxon>Pseudomonadati</taxon>
        <taxon>Myxococcota</taxon>
        <taxon>Polyangia</taxon>
        <taxon>Polyangiales</taxon>
        <taxon>Polyangiaceae</taxon>
        <taxon>Polyangium</taxon>
    </lineage>
</organism>
<dbReference type="EMBL" id="JARZHI010000024">
    <property type="protein sequence ID" value="MDI1432894.1"/>
    <property type="molecule type" value="Genomic_DNA"/>
</dbReference>
<keyword evidence="2" id="KW-1185">Reference proteome</keyword>
<name>A0ABT6NX61_9BACT</name>
<reference evidence="1 2" key="1">
    <citation type="submission" date="2023-04" db="EMBL/GenBank/DDBJ databases">
        <title>The genome sequence of Polyangium sorediatum DSM14670.</title>
        <authorList>
            <person name="Zhang X."/>
        </authorList>
    </citation>
    <scope>NUCLEOTIDE SEQUENCE [LARGE SCALE GENOMIC DNA]</scope>
    <source>
        <strain evidence="1 2">DSM 14670</strain>
    </source>
</reference>
<proteinExistence type="predicted"/>
<dbReference type="Proteomes" id="UP001160301">
    <property type="component" value="Unassembled WGS sequence"/>
</dbReference>
<evidence type="ECO:0000313" key="1">
    <source>
        <dbReference type="EMBL" id="MDI1432894.1"/>
    </source>
</evidence>